<protein>
    <submittedName>
        <fullName evidence="1">Uncharacterized protein</fullName>
    </submittedName>
</protein>
<dbReference type="AlphaFoldDB" id="A0A7X2T9J1"/>
<name>A0A7X2T9J1_9FIRM</name>
<organism evidence="1 2">
    <name type="scientific">Pseudoramibacter porci</name>
    <dbReference type="NCBI Taxonomy" id="2606631"/>
    <lineage>
        <taxon>Bacteria</taxon>
        <taxon>Bacillati</taxon>
        <taxon>Bacillota</taxon>
        <taxon>Clostridia</taxon>
        <taxon>Eubacteriales</taxon>
        <taxon>Eubacteriaceae</taxon>
        <taxon>Pseudoramibacter</taxon>
    </lineage>
</organism>
<comment type="caution">
    <text evidence="1">The sequence shown here is derived from an EMBL/GenBank/DDBJ whole genome shotgun (WGS) entry which is preliminary data.</text>
</comment>
<evidence type="ECO:0000313" key="1">
    <source>
        <dbReference type="EMBL" id="MSS18848.1"/>
    </source>
</evidence>
<proteinExistence type="predicted"/>
<reference evidence="1 2" key="1">
    <citation type="submission" date="2019-08" db="EMBL/GenBank/DDBJ databases">
        <title>In-depth cultivation of the pig gut microbiome towards novel bacterial diversity and tailored functional studies.</title>
        <authorList>
            <person name="Wylensek D."/>
            <person name="Hitch T.C.A."/>
            <person name="Clavel T."/>
        </authorList>
    </citation>
    <scope>NUCLEOTIDE SEQUENCE [LARGE SCALE GENOMIC DNA]</scope>
    <source>
        <strain evidence="1 2">RF-744-FAT-4</strain>
    </source>
</reference>
<sequence>MKSKPIRLSKKKNGKGYVTSYSVNIGTAEARECGLIPPNDDEPVELEKIIDSEHHRIIIQPKATD</sequence>
<evidence type="ECO:0000313" key="2">
    <source>
        <dbReference type="Proteomes" id="UP000461754"/>
    </source>
</evidence>
<accession>A0A7X2T9J1</accession>
<dbReference type="Proteomes" id="UP000461754">
    <property type="component" value="Unassembled WGS sequence"/>
</dbReference>
<dbReference type="EMBL" id="VUMO01000001">
    <property type="protein sequence ID" value="MSS18848.1"/>
    <property type="molecule type" value="Genomic_DNA"/>
</dbReference>
<dbReference type="RefSeq" id="WP_154575257.1">
    <property type="nucleotide sequence ID" value="NZ_VUMO01000001.1"/>
</dbReference>
<keyword evidence="2" id="KW-1185">Reference proteome</keyword>
<gene>
    <name evidence="1" type="ORF">FYJ52_00220</name>
</gene>